<accession>A0ABP4MQQ1</accession>
<proteinExistence type="predicted"/>
<evidence type="ECO:0000313" key="1">
    <source>
        <dbReference type="EMBL" id="GAA1547431.1"/>
    </source>
</evidence>
<keyword evidence="2" id="KW-1185">Reference proteome</keyword>
<comment type="caution">
    <text evidence="1">The sequence shown here is derived from an EMBL/GenBank/DDBJ whole genome shotgun (WGS) entry which is preliminary data.</text>
</comment>
<organism evidence="1 2">
    <name type="scientific">Kribbella lupini</name>
    <dbReference type="NCBI Taxonomy" id="291602"/>
    <lineage>
        <taxon>Bacteria</taxon>
        <taxon>Bacillati</taxon>
        <taxon>Actinomycetota</taxon>
        <taxon>Actinomycetes</taxon>
        <taxon>Propionibacteriales</taxon>
        <taxon>Kribbellaceae</taxon>
        <taxon>Kribbella</taxon>
    </lineage>
</organism>
<evidence type="ECO:0000313" key="2">
    <source>
        <dbReference type="Proteomes" id="UP001500363"/>
    </source>
</evidence>
<dbReference type="Proteomes" id="UP001500363">
    <property type="component" value="Unassembled WGS sequence"/>
</dbReference>
<reference evidence="2" key="1">
    <citation type="journal article" date="2019" name="Int. J. Syst. Evol. Microbiol.">
        <title>The Global Catalogue of Microorganisms (GCM) 10K type strain sequencing project: providing services to taxonomists for standard genome sequencing and annotation.</title>
        <authorList>
            <consortium name="The Broad Institute Genomics Platform"/>
            <consortium name="The Broad Institute Genome Sequencing Center for Infectious Disease"/>
            <person name="Wu L."/>
            <person name="Ma J."/>
        </authorList>
    </citation>
    <scope>NUCLEOTIDE SEQUENCE [LARGE SCALE GENOMIC DNA]</scope>
    <source>
        <strain evidence="2">JCM 14303</strain>
    </source>
</reference>
<name>A0ABP4MQQ1_9ACTN</name>
<protein>
    <submittedName>
        <fullName evidence="1">Uncharacterized protein</fullName>
    </submittedName>
</protein>
<sequence length="70" mass="6767">MPLAFAVGLGSVTGRAAGFSGVGVNSHFTVGAGRPDGEAGAAMAGVVVSVAASKVVAIRAGTSDRFMRST</sequence>
<gene>
    <name evidence="1" type="ORF">GCM10009741_58860</name>
</gene>
<dbReference type="EMBL" id="BAAANC010000003">
    <property type="protein sequence ID" value="GAA1547431.1"/>
    <property type="molecule type" value="Genomic_DNA"/>
</dbReference>